<gene>
    <name evidence="1" type="ORF">CDL12_28410</name>
</gene>
<comment type="caution">
    <text evidence="1">The sequence shown here is derived from an EMBL/GenBank/DDBJ whole genome shotgun (WGS) entry which is preliminary data.</text>
</comment>
<dbReference type="OrthoDB" id="722701at2759"/>
<evidence type="ECO:0000313" key="2">
    <source>
        <dbReference type="Proteomes" id="UP000231279"/>
    </source>
</evidence>
<dbReference type="AlphaFoldDB" id="A0A2G9G1D6"/>
<dbReference type="InterPro" id="IPR056895">
    <property type="entry name" value="AtTam9"/>
</dbReference>
<proteinExistence type="predicted"/>
<keyword evidence="2" id="KW-1185">Reference proteome</keyword>
<evidence type="ECO:0000313" key="1">
    <source>
        <dbReference type="EMBL" id="PIM99097.1"/>
    </source>
</evidence>
<dbReference type="Proteomes" id="UP000231279">
    <property type="component" value="Unassembled WGS sequence"/>
</dbReference>
<dbReference type="EMBL" id="NKXS01007811">
    <property type="protein sequence ID" value="PIM99097.1"/>
    <property type="molecule type" value="Genomic_DNA"/>
</dbReference>
<accession>A0A2G9G1D6</accession>
<name>A0A2G9G1D6_9LAMI</name>
<protein>
    <submittedName>
        <fullName evidence="1">Uncharacterized protein</fullName>
    </submittedName>
</protein>
<reference evidence="2" key="1">
    <citation type="journal article" date="2018" name="Gigascience">
        <title>Genome assembly of the Pink Ipe (Handroanthus impetiginosus, Bignoniaceae), a highly valued, ecologically keystone Neotropical timber forest tree.</title>
        <authorList>
            <person name="Silva-Junior O.B."/>
            <person name="Grattapaglia D."/>
            <person name="Novaes E."/>
            <person name="Collevatti R.G."/>
        </authorList>
    </citation>
    <scope>NUCLEOTIDE SEQUENCE [LARGE SCALE GENOMIC DNA]</scope>
    <source>
        <strain evidence="2">cv. UFG-1</strain>
    </source>
</reference>
<sequence>MGNKPAKQEAKNKENEELVLKYVPPIDRAYVRWLARDLERIYGFAPRNPQAIEPPDHYVEYMRLNGWLELDLDDPDLAHLFK</sequence>
<dbReference type="Pfam" id="PF25111">
    <property type="entry name" value="AtTam9"/>
    <property type="match status" value="1"/>
</dbReference>
<organism evidence="1 2">
    <name type="scientific">Handroanthus impetiginosus</name>
    <dbReference type="NCBI Taxonomy" id="429701"/>
    <lineage>
        <taxon>Eukaryota</taxon>
        <taxon>Viridiplantae</taxon>
        <taxon>Streptophyta</taxon>
        <taxon>Embryophyta</taxon>
        <taxon>Tracheophyta</taxon>
        <taxon>Spermatophyta</taxon>
        <taxon>Magnoliopsida</taxon>
        <taxon>eudicotyledons</taxon>
        <taxon>Gunneridae</taxon>
        <taxon>Pentapetalae</taxon>
        <taxon>asterids</taxon>
        <taxon>lamiids</taxon>
        <taxon>Lamiales</taxon>
        <taxon>Bignoniaceae</taxon>
        <taxon>Crescentiina</taxon>
        <taxon>Tabebuia alliance</taxon>
        <taxon>Handroanthus</taxon>
    </lineage>
</organism>